<comment type="subcellular location">
    <subcellularLocation>
        <location evidence="1">Membrane</location>
        <topology evidence="1">Multi-pass membrane protein</topology>
    </subcellularLocation>
</comment>
<evidence type="ECO:0000256" key="2">
    <source>
        <dbReference type="ARBA" id="ARBA00022723"/>
    </source>
</evidence>
<feature type="chain" id="PRO_5046459629" description="ABC transmembrane type-1 domain-containing protein" evidence="8">
    <location>
        <begin position="19"/>
        <end position="604"/>
    </location>
</feature>
<keyword evidence="2" id="KW-0479">Metal-binding</keyword>
<gene>
    <name evidence="9" type="ORF">SO694_000402106</name>
</gene>
<reference evidence="9 10" key="1">
    <citation type="submission" date="2024-03" db="EMBL/GenBank/DDBJ databases">
        <title>Aureococcus anophagefferens CCMP1851 and Kratosvirus quantuckense: Draft genome of a second virus-susceptible host strain in the model system.</title>
        <authorList>
            <person name="Chase E."/>
            <person name="Truchon A.R."/>
            <person name="Schepens W."/>
            <person name="Wilhelm S.W."/>
        </authorList>
    </citation>
    <scope>NUCLEOTIDE SEQUENCE [LARGE SCALE GENOMIC DNA]</scope>
    <source>
        <strain evidence="9 10">CCMP1851</strain>
    </source>
</reference>
<protein>
    <recommendedName>
        <fullName evidence="11">ABC transmembrane type-1 domain-containing protein</fullName>
    </recommendedName>
</protein>
<evidence type="ECO:0000256" key="3">
    <source>
        <dbReference type="ARBA" id="ARBA00022741"/>
    </source>
</evidence>
<keyword evidence="7" id="KW-0472">Membrane</keyword>
<keyword evidence="4" id="KW-0067">ATP-binding</keyword>
<keyword evidence="6" id="KW-1278">Translocase</keyword>
<evidence type="ECO:0000313" key="10">
    <source>
        <dbReference type="Proteomes" id="UP001363151"/>
    </source>
</evidence>
<dbReference type="InterPro" id="IPR006544">
    <property type="entry name" value="P-type_TPase_V"/>
</dbReference>
<accession>A0ABR1G5W7</accession>
<evidence type="ECO:0000256" key="1">
    <source>
        <dbReference type="ARBA" id="ARBA00004141"/>
    </source>
</evidence>
<keyword evidence="3" id="KW-0547">Nucleotide-binding</keyword>
<feature type="signal peptide" evidence="8">
    <location>
        <begin position="1"/>
        <end position="18"/>
    </location>
</feature>
<evidence type="ECO:0000256" key="7">
    <source>
        <dbReference type="SAM" id="Phobius"/>
    </source>
</evidence>
<organism evidence="9 10">
    <name type="scientific">Aureococcus anophagefferens</name>
    <name type="common">Harmful bloom alga</name>
    <dbReference type="NCBI Taxonomy" id="44056"/>
    <lineage>
        <taxon>Eukaryota</taxon>
        <taxon>Sar</taxon>
        <taxon>Stramenopiles</taxon>
        <taxon>Ochrophyta</taxon>
        <taxon>Pelagophyceae</taxon>
        <taxon>Pelagomonadales</taxon>
        <taxon>Pelagomonadaceae</taxon>
        <taxon>Aureococcus</taxon>
    </lineage>
</organism>
<keyword evidence="5" id="KW-0460">Magnesium</keyword>
<dbReference type="PANTHER" id="PTHR45630:SF11">
    <property type="entry name" value="CATION-TRANSPORTING P-TYPE ATPASE N-TERMINAL DOMAIN-CONTAINING PROTEIN"/>
    <property type="match status" value="1"/>
</dbReference>
<sequence length="604" mass="65664">MAASRVVLVALAARPALAAVAGGYPSGPSRVAPAIVGNWGDAWTVLWPFFAVWLGTGLAVAYYALGKALRARQKPLSKTPVKARRSSTVTVAPPQENFSTAQDVAGATRRKSASSVDLEGVELSPTRNPVLDDAVDDEAPAAAPEKIEMRGLRETKAGTAAYVMCLATTASLFALVILCIVDYYVDCQMKGIDNLCFYGKYPIFGNYAENSRVFFAAWFALNVWLAVAFFFKNDLRDFFREPCALDDAKLVRVWIADEEEQLNAESSALVRGARAVQNWLQGDAPPGHGATVPVLALEAAEAALADPSDLAECGLNLTCDGSCGLGVGLKFSLKGTYERVARACEDHFAGPPAGRKYVVVEATRYVFDGSRFERARVDVPTRFQGLDALLQRGGLTPSEAADRLVYGGPNAIAFRVDTWLESLTNEFVSVYYLYQLASYLVWFWFSYLVVGCLLGSVVIASAALNIAIARANQRTIAELTKSVGDVDVVRGEARRREQLNAVTELFHIASQPFNEEGTASPVWEDYQEKKASRRLEDATLAPTPPPGDAATSPGMSFGLRFELFALVFLGLAVNLAFEKVVIQGPVNVWCRKFFSYDDRVPPRL</sequence>
<evidence type="ECO:0000313" key="9">
    <source>
        <dbReference type="EMBL" id="KAK7248711.1"/>
    </source>
</evidence>
<dbReference type="PANTHER" id="PTHR45630">
    <property type="entry name" value="CATION-TRANSPORTING ATPASE-RELATED"/>
    <property type="match status" value="1"/>
</dbReference>
<feature type="transmembrane region" description="Helical" evidence="7">
    <location>
        <begin position="439"/>
        <end position="464"/>
    </location>
</feature>
<dbReference type="InterPro" id="IPR023298">
    <property type="entry name" value="ATPase_P-typ_TM_dom_sf"/>
</dbReference>
<dbReference type="Proteomes" id="UP001363151">
    <property type="component" value="Unassembled WGS sequence"/>
</dbReference>
<evidence type="ECO:0000256" key="6">
    <source>
        <dbReference type="ARBA" id="ARBA00022967"/>
    </source>
</evidence>
<keyword evidence="10" id="KW-1185">Reference proteome</keyword>
<feature type="transmembrane region" description="Helical" evidence="7">
    <location>
        <begin position="213"/>
        <end position="231"/>
    </location>
</feature>
<name>A0ABR1G5W7_AURAN</name>
<keyword evidence="7" id="KW-0812">Transmembrane</keyword>
<keyword evidence="8" id="KW-0732">Signal</keyword>
<proteinExistence type="predicted"/>
<dbReference type="SUPFAM" id="SSF81665">
    <property type="entry name" value="Calcium ATPase, transmembrane domain M"/>
    <property type="match status" value="1"/>
</dbReference>
<comment type="caution">
    <text evidence="9">The sequence shown here is derived from an EMBL/GenBank/DDBJ whole genome shotgun (WGS) entry which is preliminary data.</text>
</comment>
<keyword evidence="7" id="KW-1133">Transmembrane helix</keyword>
<evidence type="ECO:0000256" key="8">
    <source>
        <dbReference type="SAM" id="SignalP"/>
    </source>
</evidence>
<evidence type="ECO:0008006" key="11">
    <source>
        <dbReference type="Google" id="ProtNLM"/>
    </source>
</evidence>
<feature type="transmembrane region" description="Helical" evidence="7">
    <location>
        <begin position="159"/>
        <end position="185"/>
    </location>
</feature>
<dbReference type="EMBL" id="JBBJCI010000087">
    <property type="protein sequence ID" value="KAK7248711.1"/>
    <property type="molecule type" value="Genomic_DNA"/>
</dbReference>
<evidence type="ECO:0000256" key="5">
    <source>
        <dbReference type="ARBA" id="ARBA00022842"/>
    </source>
</evidence>
<feature type="transmembrane region" description="Helical" evidence="7">
    <location>
        <begin position="42"/>
        <end position="65"/>
    </location>
</feature>
<evidence type="ECO:0000256" key="4">
    <source>
        <dbReference type="ARBA" id="ARBA00022840"/>
    </source>
</evidence>